<dbReference type="Pfam" id="PF05938">
    <property type="entry name" value="Self-incomp_S1"/>
    <property type="match status" value="1"/>
</dbReference>
<dbReference type="OrthoDB" id="1938697at2759"/>
<dbReference type="PANTHER" id="PTHR31232:SF18">
    <property type="entry name" value="S-PROTEIN HOMOLOG"/>
    <property type="match status" value="1"/>
</dbReference>
<dbReference type="FunCoup" id="A0A2G5CR20">
    <property type="interactions" value="2"/>
</dbReference>
<keyword evidence="4 6" id="KW-0964">Secreted</keyword>
<dbReference type="InParanoid" id="A0A2G5CR20"/>
<evidence type="ECO:0000313" key="7">
    <source>
        <dbReference type="EMBL" id="PIA33708.1"/>
    </source>
</evidence>
<keyword evidence="8" id="KW-1185">Reference proteome</keyword>
<dbReference type="AlphaFoldDB" id="A0A2G5CR20"/>
<feature type="chain" id="PRO_5025094257" description="S-protein homolog" evidence="6">
    <location>
        <begin position="25"/>
        <end position="159"/>
    </location>
</feature>
<dbReference type="GO" id="GO:0060320">
    <property type="term" value="P:rejection of self pollen"/>
    <property type="evidence" value="ECO:0007669"/>
    <property type="project" value="UniProtKB-KW"/>
</dbReference>
<dbReference type="Proteomes" id="UP000230069">
    <property type="component" value="Unassembled WGS sequence"/>
</dbReference>
<dbReference type="GO" id="GO:0005576">
    <property type="term" value="C:extracellular region"/>
    <property type="evidence" value="ECO:0007669"/>
    <property type="project" value="UniProtKB-SubCell"/>
</dbReference>
<sequence length="159" mass="18753">MSTIQKVALMFILVVVIQMHSSYSGFVVNMKRHVSIANGLGPSNTLTVHCRSKDTDLGERNVAYGQTYEWTFRDNLLESTLYWCCMWWYNHHELVWGNFEVHHASSDGHTYCQNIVKRAQWDGLYYQLPDKFHNWVKKYEWTRGKQSNPNSIKAVFDNR</sequence>
<dbReference type="InterPro" id="IPR010264">
    <property type="entry name" value="Self-incomp_S1"/>
</dbReference>
<dbReference type="EMBL" id="KZ305057">
    <property type="protein sequence ID" value="PIA33708.1"/>
    <property type="molecule type" value="Genomic_DNA"/>
</dbReference>
<comment type="similarity">
    <text evidence="2 6">Belongs to the plant self-incompatibility (S1) protein family.</text>
</comment>
<evidence type="ECO:0000256" key="5">
    <source>
        <dbReference type="ARBA" id="ARBA00022729"/>
    </source>
</evidence>
<evidence type="ECO:0000256" key="1">
    <source>
        <dbReference type="ARBA" id="ARBA00004613"/>
    </source>
</evidence>
<reference evidence="7 8" key="1">
    <citation type="submission" date="2017-09" db="EMBL/GenBank/DDBJ databases">
        <title>WGS assembly of Aquilegia coerulea Goldsmith.</title>
        <authorList>
            <person name="Hodges S."/>
            <person name="Kramer E."/>
            <person name="Nordborg M."/>
            <person name="Tomkins J."/>
            <person name="Borevitz J."/>
            <person name="Derieg N."/>
            <person name="Yan J."/>
            <person name="Mihaltcheva S."/>
            <person name="Hayes R.D."/>
            <person name="Rokhsar D."/>
        </authorList>
    </citation>
    <scope>NUCLEOTIDE SEQUENCE [LARGE SCALE GENOMIC DNA]</scope>
    <source>
        <strain evidence="8">cv. Goldsmith</strain>
    </source>
</reference>
<evidence type="ECO:0000313" key="8">
    <source>
        <dbReference type="Proteomes" id="UP000230069"/>
    </source>
</evidence>
<proteinExistence type="inferred from homology"/>
<comment type="subcellular location">
    <subcellularLocation>
        <location evidence="1 6">Secreted</location>
    </subcellularLocation>
</comment>
<keyword evidence="3 6" id="KW-0713">Self-incompatibility</keyword>
<dbReference type="STRING" id="218851.A0A2G5CR20"/>
<evidence type="ECO:0000256" key="6">
    <source>
        <dbReference type="RuleBase" id="RU367044"/>
    </source>
</evidence>
<protein>
    <recommendedName>
        <fullName evidence="6">S-protein homolog</fullName>
    </recommendedName>
</protein>
<dbReference type="PANTHER" id="PTHR31232">
    <property type="match status" value="1"/>
</dbReference>
<evidence type="ECO:0000256" key="4">
    <source>
        <dbReference type="ARBA" id="ARBA00022525"/>
    </source>
</evidence>
<name>A0A2G5CR20_AQUCA</name>
<accession>A0A2G5CR20</accession>
<organism evidence="7 8">
    <name type="scientific">Aquilegia coerulea</name>
    <name type="common">Rocky mountain columbine</name>
    <dbReference type="NCBI Taxonomy" id="218851"/>
    <lineage>
        <taxon>Eukaryota</taxon>
        <taxon>Viridiplantae</taxon>
        <taxon>Streptophyta</taxon>
        <taxon>Embryophyta</taxon>
        <taxon>Tracheophyta</taxon>
        <taxon>Spermatophyta</taxon>
        <taxon>Magnoliopsida</taxon>
        <taxon>Ranunculales</taxon>
        <taxon>Ranunculaceae</taxon>
        <taxon>Thalictroideae</taxon>
        <taxon>Aquilegia</taxon>
    </lineage>
</organism>
<evidence type="ECO:0000256" key="3">
    <source>
        <dbReference type="ARBA" id="ARBA00022471"/>
    </source>
</evidence>
<keyword evidence="5 6" id="KW-0732">Signal</keyword>
<evidence type="ECO:0000256" key="2">
    <source>
        <dbReference type="ARBA" id="ARBA00005581"/>
    </source>
</evidence>
<feature type="signal peptide" evidence="6">
    <location>
        <begin position="1"/>
        <end position="24"/>
    </location>
</feature>
<gene>
    <name evidence="7" type="ORF">AQUCO_04000043v1</name>
</gene>